<keyword evidence="1" id="KW-0282">Flagellum</keyword>
<dbReference type="Proteomes" id="UP001364695">
    <property type="component" value="Unassembled WGS sequence"/>
</dbReference>
<accession>A0ACC6NZM1</accession>
<organism evidence="1 2">
    <name type="scientific">Amphibiibacter pelophylacis</name>
    <dbReference type="NCBI Taxonomy" id="1799477"/>
    <lineage>
        <taxon>Bacteria</taxon>
        <taxon>Pseudomonadati</taxon>
        <taxon>Pseudomonadota</taxon>
        <taxon>Betaproteobacteria</taxon>
        <taxon>Burkholderiales</taxon>
        <taxon>Sphaerotilaceae</taxon>
        <taxon>Amphibiibacter</taxon>
    </lineage>
</organism>
<keyword evidence="1" id="KW-0966">Cell projection</keyword>
<name>A0ACC6NZM1_9BURK</name>
<keyword evidence="1" id="KW-0969">Cilium</keyword>
<reference evidence="1" key="1">
    <citation type="submission" date="2023-10" db="EMBL/GenBank/DDBJ databases">
        <title>Amphibacter perezi, gen. nov., sp. nov. a novel taxa of the family Comamonadaceae, class Betaproteobacteria isolated from the skin microbiota of Pelophylax perezi from different populations.</title>
        <authorList>
            <person name="Costa S."/>
            <person name="Proenca D.N."/>
            <person name="Lopes I."/>
            <person name="Morais P.V."/>
        </authorList>
    </citation>
    <scope>NUCLEOTIDE SEQUENCE</scope>
    <source>
        <strain evidence="1">SL12-8</strain>
    </source>
</reference>
<proteinExistence type="predicted"/>
<sequence>MAQALPPPSGPGASAAQPGGFRAALTDALGEVSAAQGESRRMQQELQLGNPAVSLEDTMVAMQKSQIGFQAVLAVRNRLVQSYSEIMNMQV</sequence>
<evidence type="ECO:0000313" key="1">
    <source>
        <dbReference type="EMBL" id="MEJ7137385.1"/>
    </source>
</evidence>
<dbReference type="EMBL" id="JAWDIE010000003">
    <property type="protein sequence ID" value="MEJ7137385.1"/>
    <property type="molecule type" value="Genomic_DNA"/>
</dbReference>
<evidence type="ECO:0000313" key="2">
    <source>
        <dbReference type="Proteomes" id="UP001364695"/>
    </source>
</evidence>
<gene>
    <name evidence="1" type="primary">fliE</name>
    <name evidence="1" type="ORF">RV045_02930</name>
</gene>
<protein>
    <submittedName>
        <fullName evidence="1">Flagellar hook-basal body complex protein FliE</fullName>
    </submittedName>
</protein>
<keyword evidence="2" id="KW-1185">Reference proteome</keyword>
<comment type="caution">
    <text evidence="1">The sequence shown here is derived from an EMBL/GenBank/DDBJ whole genome shotgun (WGS) entry which is preliminary data.</text>
</comment>